<keyword evidence="5" id="KW-1185">Reference proteome</keyword>
<feature type="transmembrane region" description="Helical" evidence="2">
    <location>
        <begin position="145"/>
        <end position="165"/>
    </location>
</feature>
<dbReference type="Proteomes" id="UP000011591">
    <property type="component" value="Unassembled WGS sequence"/>
</dbReference>
<dbReference type="AlphaFoldDB" id="M0AJQ5"/>
<evidence type="ECO:0000313" key="4">
    <source>
        <dbReference type="EMBL" id="ELY97628.1"/>
    </source>
</evidence>
<dbReference type="EMBL" id="AOIP01000065">
    <property type="protein sequence ID" value="ELY97628.1"/>
    <property type="molecule type" value="Genomic_DNA"/>
</dbReference>
<feature type="region of interest" description="Disordered" evidence="1">
    <location>
        <begin position="353"/>
        <end position="375"/>
    </location>
</feature>
<reference evidence="4 5" key="1">
    <citation type="journal article" date="2014" name="PLoS Genet.">
        <title>Phylogenetically driven sequencing of extremely halophilic archaea reveals strategies for static and dynamic osmo-response.</title>
        <authorList>
            <person name="Becker E.A."/>
            <person name="Seitzer P.M."/>
            <person name="Tritt A."/>
            <person name="Larsen D."/>
            <person name="Krusor M."/>
            <person name="Yao A.I."/>
            <person name="Wu D."/>
            <person name="Madern D."/>
            <person name="Eisen J.A."/>
            <person name="Darling A.E."/>
            <person name="Facciotti M.T."/>
        </authorList>
    </citation>
    <scope>NUCLEOTIDE SEQUENCE [LARGE SCALE GENOMIC DNA]</scope>
    <source>
        <strain evidence="4 5">DSM 13077</strain>
    </source>
</reference>
<proteinExistence type="predicted"/>
<feature type="transmembrane region" description="Helical" evidence="2">
    <location>
        <begin position="20"/>
        <end position="41"/>
    </location>
</feature>
<feature type="transmembrane region" description="Helical" evidence="2">
    <location>
        <begin position="119"/>
        <end position="139"/>
    </location>
</feature>
<name>M0AJQ5_9EURY</name>
<gene>
    <name evidence="4" type="ORF">C480_21814</name>
</gene>
<feature type="domain" description="DUF1616" evidence="3">
    <location>
        <begin position="28"/>
        <end position="354"/>
    </location>
</feature>
<dbReference type="Pfam" id="PF07760">
    <property type="entry name" value="DUF1616"/>
    <property type="match status" value="1"/>
</dbReference>
<comment type="caution">
    <text evidence="4">The sequence shown here is derived from an EMBL/GenBank/DDBJ whole genome shotgun (WGS) entry which is preliminary data.</text>
</comment>
<keyword evidence="2" id="KW-1133">Transmembrane helix</keyword>
<keyword evidence="2" id="KW-0812">Transmembrane</keyword>
<accession>M0AJQ5</accession>
<dbReference type="OrthoDB" id="82282at2157"/>
<protein>
    <recommendedName>
        <fullName evidence="3">DUF1616 domain-containing protein</fullName>
    </recommendedName>
</protein>
<evidence type="ECO:0000256" key="2">
    <source>
        <dbReference type="SAM" id="Phobius"/>
    </source>
</evidence>
<evidence type="ECO:0000256" key="1">
    <source>
        <dbReference type="SAM" id="MobiDB-lite"/>
    </source>
</evidence>
<dbReference type="PATRIC" id="fig|1227491.4.peg.4388"/>
<dbReference type="RefSeq" id="WP_006667731.1">
    <property type="nucleotide sequence ID" value="NZ_AOIP01000065.1"/>
</dbReference>
<feature type="region of interest" description="Disordered" evidence="1">
    <location>
        <begin position="72"/>
        <end position="100"/>
    </location>
</feature>
<sequence>MSGVGTLWRILPRPIRELPADLVGTCMTVVATTLAVFLPILEETPVRVPLGLAFVLFVPGYALVSALFPRGRGARRSGPRSGSGIESESEDDGEEPRPDDSLLSWPLSLEASLTGGERCVLALALSVSVVPLVGLVLYFGLGTVAAQPLVGALSAITLAATLIGAKRRHALPPAERFQPPVERWITAVRAPVSAAESRPAAAIHISVAIVLLLAVSSIGYAVVGPQTGEQFSEVSILTETNDGELVAGNYPTSFDDGESHELVFTVENRERRTVGYTVVVVEQAVENDSVVEQRELKRFETELEHGRTWNHAHDVQPSVSGETVRLAWLVYLDGDVPESPSLENADYSTHRWVEVSAPAEPEEGDGGGTEADEGR</sequence>
<dbReference type="InterPro" id="IPR011674">
    <property type="entry name" value="DUF1616"/>
</dbReference>
<evidence type="ECO:0000313" key="5">
    <source>
        <dbReference type="Proteomes" id="UP000011591"/>
    </source>
</evidence>
<keyword evidence="2" id="KW-0472">Membrane</keyword>
<feature type="transmembrane region" description="Helical" evidence="2">
    <location>
        <begin position="201"/>
        <end position="223"/>
    </location>
</feature>
<organism evidence="4 5">
    <name type="scientific">Natrialba aegyptia DSM 13077</name>
    <dbReference type="NCBI Taxonomy" id="1227491"/>
    <lineage>
        <taxon>Archaea</taxon>
        <taxon>Methanobacteriati</taxon>
        <taxon>Methanobacteriota</taxon>
        <taxon>Stenosarchaea group</taxon>
        <taxon>Halobacteria</taxon>
        <taxon>Halobacteriales</taxon>
        <taxon>Natrialbaceae</taxon>
        <taxon>Natrialba</taxon>
    </lineage>
</organism>
<feature type="transmembrane region" description="Helical" evidence="2">
    <location>
        <begin position="47"/>
        <end position="68"/>
    </location>
</feature>
<evidence type="ECO:0000259" key="3">
    <source>
        <dbReference type="Pfam" id="PF07760"/>
    </source>
</evidence>